<sequence>MACTDEKHKEHICALTAAGETELIHELALHPAFECGNCGAKVSDQDRVCDPVALPDIGWMGDGADNVGTKVGQT</sequence>
<name>A0A6V8MP77_9BACT</name>
<dbReference type="Proteomes" id="UP000556026">
    <property type="component" value="Unassembled WGS sequence"/>
</dbReference>
<comment type="caution">
    <text evidence="1">The sequence shown here is derived from an EMBL/GenBank/DDBJ whole genome shotgun (WGS) entry which is preliminary data.</text>
</comment>
<gene>
    <name evidence="1" type="ORF">GMST_41260</name>
</gene>
<evidence type="ECO:0000313" key="2">
    <source>
        <dbReference type="Proteomes" id="UP000556026"/>
    </source>
</evidence>
<evidence type="ECO:0000313" key="1">
    <source>
        <dbReference type="EMBL" id="GFO61801.1"/>
    </source>
</evidence>
<dbReference type="EMBL" id="BLXX01000020">
    <property type="protein sequence ID" value="GFO61801.1"/>
    <property type="molecule type" value="Genomic_DNA"/>
</dbReference>
<dbReference type="AlphaFoldDB" id="A0A6V8MP77"/>
<reference evidence="2" key="1">
    <citation type="submission" date="2020-06" db="EMBL/GenBank/DDBJ databases">
        <title>Draft genomic sequence of Geomonas sp. Red330.</title>
        <authorList>
            <person name="Itoh H."/>
            <person name="Zhenxing X."/>
            <person name="Ushijima N."/>
            <person name="Masuda Y."/>
            <person name="Shiratori Y."/>
            <person name="Senoo K."/>
        </authorList>
    </citation>
    <scope>NUCLEOTIDE SEQUENCE [LARGE SCALE GENOMIC DNA]</scope>
    <source>
        <strain evidence="2">Red330</strain>
    </source>
</reference>
<organism evidence="1 2">
    <name type="scientific">Geomonas silvestris</name>
    <dbReference type="NCBI Taxonomy" id="2740184"/>
    <lineage>
        <taxon>Bacteria</taxon>
        <taxon>Pseudomonadati</taxon>
        <taxon>Thermodesulfobacteriota</taxon>
        <taxon>Desulfuromonadia</taxon>
        <taxon>Geobacterales</taxon>
        <taxon>Geobacteraceae</taxon>
        <taxon>Geomonas</taxon>
    </lineage>
</organism>
<proteinExistence type="predicted"/>
<dbReference type="RefSeq" id="WP_183356585.1">
    <property type="nucleotide sequence ID" value="NZ_BLXX01000020.1"/>
</dbReference>
<accession>A0A6V8MP77</accession>
<protein>
    <submittedName>
        <fullName evidence="1">Uncharacterized protein</fullName>
    </submittedName>
</protein>
<keyword evidence="2" id="KW-1185">Reference proteome</keyword>